<evidence type="ECO:0000313" key="1">
    <source>
        <dbReference type="EMBL" id="MEQ2177024.1"/>
    </source>
</evidence>
<protein>
    <submittedName>
        <fullName evidence="1">Uncharacterized protein</fullName>
    </submittedName>
</protein>
<keyword evidence="2" id="KW-1185">Reference proteome</keyword>
<accession>A0ABV0P002</accession>
<dbReference type="Proteomes" id="UP001476798">
    <property type="component" value="Unassembled WGS sequence"/>
</dbReference>
<proteinExistence type="predicted"/>
<reference evidence="1 2" key="1">
    <citation type="submission" date="2021-06" db="EMBL/GenBank/DDBJ databases">
        <authorList>
            <person name="Palmer J.M."/>
        </authorList>
    </citation>
    <scope>NUCLEOTIDE SEQUENCE [LARGE SCALE GENOMIC DNA]</scope>
    <source>
        <strain evidence="1 2">GA_2019</strain>
        <tissue evidence="1">Muscle</tissue>
    </source>
</reference>
<name>A0ABV0P002_9TELE</name>
<gene>
    <name evidence="1" type="ORF">GOODEAATRI_034270</name>
</gene>
<evidence type="ECO:0000313" key="2">
    <source>
        <dbReference type="Proteomes" id="UP001476798"/>
    </source>
</evidence>
<sequence>MPHRVLAADTSLEQLLRGDCNSNTPTPVGFIRIKGTLAWREGKHETEDMSMRRCSLFQIFIPNQIICLFTLGSEFLCLDVFFLHVSIAAGTAASDYVCPFFFIPIENTPGIYMLLCDSFLIL</sequence>
<dbReference type="EMBL" id="JAHRIO010058358">
    <property type="protein sequence ID" value="MEQ2177024.1"/>
    <property type="molecule type" value="Genomic_DNA"/>
</dbReference>
<organism evidence="1 2">
    <name type="scientific">Goodea atripinnis</name>
    <dbReference type="NCBI Taxonomy" id="208336"/>
    <lineage>
        <taxon>Eukaryota</taxon>
        <taxon>Metazoa</taxon>
        <taxon>Chordata</taxon>
        <taxon>Craniata</taxon>
        <taxon>Vertebrata</taxon>
        <taxon>Euteleostomi</taxon>
        <taxon>Actinopterygii</taxon>
        <taxon>Neopterygii</taxon>
        <taxon>Teleostei</taxon>
        <taxon>Neoteleostei</taxon>
        <taxon>Acanthomorphata</taxon>
        <taxon>Ovalentaria</taxon>
        <taxon>Atherinomorphae</taxon>
        <taxon>Cyprinodontiformes</taxon>
        <taxon>Goodeidae</taxon>
        <taxon>Goodea</taxon>
    </lineage>
</organism>
<comment type="caution">
    <text evidence="1">The sequence shown here is derived from an EMBL/GenBank/DDBJ whole genome shotgun (WGS) entry which is preliminary data.</text>
</comment>